<evidence type="ECO:0000313" key="2">
    <source>
        <dbReference type="Proteomes" id="UP000185674"/>
    </source>
</evidence>
<dbReference type="NCBIfam" id="TIGR03373">
    <property type="entry name" value="VI_minor_4"/>
    <property type="match status" value="1"/>
</dbReference>
<reference evidence="1 2" key="1">
    <citation type="submission" date="2016-08" db="EMBL/GenBank/DDBJ databases">
        <title>Complete genome sequence of Acinetobacter baylyi strain GFJ2.</title>
        <authorList>
            <person name="Tabata M."/>
            <person name="Kuboki S."/>
            <person name="Gibu N."/>
            <person name="Kinouchi Y."/>
            <person name="Vangnai A."/>
            <person name="Kasai D."/>
            <person name="Fukuda M."/>
        </authorList>
    </citation>
    <scope>NUCLEOTIDE SEQUENCE [LARGE SCALE GENOMIC DNA]</scope>
    <source>
        <strain evidence="1 2">GFJ2</strain>
    </source>
</reference>
<name>A0A1P8EER1_9GAMM</name>
<dbReference type="eggNOG" id="COG3913">
    <property type="taxonomic scope" value="Bacteria"/>
</dbReference>
<dbReference type="Pfam" id="PF09867">
    <property type="entry name" value="TagF_N"/>
    <property type="match status" value="1"/>
</dbReference>
<evidence type="ECO:0000313" key="1">
    <source>
        <dbReference type="EMBL" id="APV34693.1"/>
    </source>
</evidence>
<dbReference type="Proteomes" id="UP000185674">
    <property type="component" value="Chromosome"/>
</dbReference>
<sequence>MQHVNTTPLYFGKSPARGDFLKSKGQPSLLQLIDQWITEALENAMQSPEFKARYTDFPALDFFIANPQEKMFLAANLITSQDSSGRAFPMVLGQLMDVEQPYQNILFAPYRYKMLLVDLYQKNKVIKTIREPAILLDKLNQLPAQAQVFTAEEYAGFYENHTMHSFAQLMKMNVYQLAQSMIGLGLLLQPILKNGTKQLNKVLVLPLNNPMYCYEIAAFWVSLIGRFLKQDNTEVLIGLLHREQPVLLFGFQGADILALSDLFVQNMQSSHWVSLVEAQWIDRYLEQNAGLATLEQSLCQRQLSLSQGLKLFRQTFLDE</sequence>
<dbReference type="Gene3D" id="3.40.1730.10">
    <property type="entry name" value="pa0076 domain"/>
    <property type="match status" value="1"/>
</dbReference>
<proteinExistence type="predicted"/>
<dbReference type="InterPro" id="IPR038225">
    <property type="entry name" value="TagF_sf"/>
</dbReference>
<dbReference type="AlphaFoldDB" id="A0A1P8EER1"/>
<dbReference type="RefSeq" id="WP_076031996.1">
    <property type="nucleotide sequence ID" value="NZ_BKPN01000006.1"/>
</dbReference>
<accession>A0A1P8EER1</accession>
<dbReference type="STRING" id="487316.BEN76_01150"/>
<dbReference type="KEGG" id="asol:BEN76_01150"/>
<dbReference type="InterPro" id="IPR017748">
    <property type="entry name" value="TagF"/>
</dbReference>
<protein>
    <submittedName>
        <fullName evidence="1">Type VI secretion-associated protein</fullName>
    </submittedName>
</protein>
<dbReference type="EMBL" id="CP016896">
    <property type="protein sequence ID" value="APV34693.1"/>
    <property type="molecule type" value="Genomic_DNA"/>
</dbReference>
<organism evidence="1 2">
    <name type="scientific">Acinetobacter soli</name>
    <dbReference type="NCBI Taxonomy" id="487316"/>
    <lineage>
        <taxon>Bacteria</taxon>
        <taxon>Pseudomonadati</taxon>
        <taxon>Pseudomonadota</taxon>
        <taxon>Gammaproteobacteria</taxon>
        <taxon>Moraxellales</taxon>
        <taxon>Moraxellaceae</taxon>
        <taxon>Acinetobacter</taxon>
    </lineage>
</organism>
<gene>
    <name evidence="1" type="ORF">BEN76_01150</name>
</gene>